<dbReference type="EMBL" id="GGEC01007369">
    <property type="protein sequence ID" value="MBW87852.1"/>
    <property type="molecule type" value="Transcribed_RNA"/>
</dbReference>
<organism evidence="1">
    <name type="scientific">Rhizophora mucronata</name>
    <name type="common">Asiatic mangrove</name>
    <dbReference type="NCBI Taxonomy" id="61149"/>
    <lineage>
        <taxon>Eukaryota</taxon>
        <taxon>Viridiplantae</taxon>
        <taxon>Streptophyta</taxon>
        <taxon>Embryophyta</taxon>
        <taxon>Tracheophyta</taxon>
        <taxon>Spermatophyta</taxon>
        <taxon>Magnoliopsida</taxon>
        <taxon>eudicotyledons</taxon>
        <taxon>Gunneridae</taxon>
        <taxon>Pentapetalae</taxon>
        <taxon>rosids</taxon>
        <taxon>fabids</taxon>
        <taxon>Malpighiales</taxon>
        <taxon>Rhizophoraceae</taxon>
        <taxon>Rhizophora</taxon>
    </lineage>
</organism>
<proteinExistence type="predicted"/>
<reference evidence="1" key="1">
    <citation type="submission" date="2018-02" db="EMBL/GenBank/DDBJ databases">
        <title>Rhizophora mucronata_Transcriptome.</title>
        <authorList>
            <person name="Meera S.P."/>
            <person name="Sreeshan A."/>
            <person name="Augustine A."/>
        </authorList>
    </citation>
    <scope>NUCLEOTIDE SEQUENCE</scope>
    <source>
        <tissue evidence="1">Leaf</tissue>
    </source>
</reference>
<sequence length="12" mass="1310">MDLFQLSTALGD</sequence>
<accession>A0A2P2J2Z9</accession>
<protein>
    <submittedName>
        <fullName evidence="1">Uncharacterized protein</fullName>
    </submittedName>
</protein>
<name>A0A2P2J2Z9_RHIMU</name>
<evidence type="ECO:0000313" key="1">
    <source>
        <dbReference type="EMBL" id="MBW87852.1"/>
    </source>
</evidence>